<name>A0A4V2URI2_9FIRM</name>
<dbReference type="PANTHER" id="PTHR12992">
    <property type="entry name" value="NUDIX HYDROLASE"/>
    <property type="match status" value="1"/>
</dbReference>
<sequence>MQNKELENLKKLLPPFPGVQGKEEYMNAAVLALFIPRNNEYHLLLQKRNLAISQGGEICFPGGKFDPQKDISLQSTALRETYEEVGIPAARISILGQLDTLVVPLGKTIDTFVATSDFPFTAIKPSTAEVDHAFTLPISYFQKHPPEIYHVMIKNHPAYTNTDNEVVTLLPAQKLGLPTRYQKPWGSFCQRVFVYKTPEGTIWGLTARILHDICTKLFSDNNDIKIS</sequence>
<dbReference type="AlphaFoldDB" id="A0A4V2URI2"/>
<dbReference type="PROSITE" id="PS51462">
    <property type="entry name" value="NUDIX"/>
    <property type="match status" value="1"/>
</dbReference>
<dbReference type="SUPFAM" id="SSF55811">
    <property type="entry name" value="Nudix"/>
    <property type="match status" value="1"/>
</dbReference>
<keyword evidence="5" id="KW-0460">Magnesium</keyword>
<accession>A0A4V2URI2</accession>
<dbReference type="Pfam" id="PF00293">
    <property type="entry name" value="NUDIX"/>
    <property type="match status" value="1"/>
</dbReference>
<evidence type="ECO:0000259" key="7">
    <source>
        <dbReference type="PROSITE" id="PS51462"/>
    </source>
</evidence>
<organism evidence="8 9">
    <name type="scientific">Pectinatus cerevisiiphilus</name>
    <dbReference type="NCBI Taxonomy" id="86956"/>
    <lineage>
        <taxon>Bacteria</taxon>
        <taxon>Bacillati</taxon>
        <taxon>Bacillota</taxon>
        <taxon>Negativicutes</taxon>
        <taxon>Selenomonadales</taxon>
        <taxon>Selenomonadaceae</taxon>
        <taxon>Pectinatus</taxon>
    </lineage>
</organism>
<dbReference type="Gene3D" id="3.90.79.10">
    <property type="entry name" value="Nucleoside Triphosphate Pyrophosphohydrolase"/>
    <property type="match status" value="1"/>
</dbReference>
<dbReference type="OrthoDB" id="9802805at2"/>
<keyword evidence="9" id="KW-1185">Reference proteome</keyword>
<evidence type="ECO:0000256" key="3">
    <source>
        <dbReference type="ARBA" id="ARBA00022723"/>
    </source>
</evidence>
<gene>
    <name evidence="8" type="ORF">EDC37_11319</name>
</gene>
<comment type="caution">
    <text evidence="8">The sequence shown here is derived from an EMBL/GenBank/DDBJ whole genome shotgun (WGS) entry which is preliminary data.</text>
</comment>
<dbReference type="GO" id="GO:0010945">
    <property type="term" value="F:coenzyme A diphosphatase activity"/>
    <property type="evidence" value="ECO:0007669"/>
    <property type="project" value="InterPro"/>
</dbReference>
<evidence type="ECO:0000313" key="9">
    <source>
        <dbReference type="Proteomes" id="UP000295188"/>
    </source>
</evidence>
<feature type="domain" description="Nudix hydrolase" evidence="7">
    <location>
        <begin position="24"/>
        <end position="160"/>
    </location>
</feature>
<evidence type="ECO:0000256" key="5">
    <source>
        <dbReference type="ARBA" id="ARBA00022842"/>
    </source>
</evidence>
<evidence type="ECO:0000313" key="8">
    <source>
        <dbReference type="EMBL" id="TCS77782.1"/>
    </source>
</evidence>
<dbReference type="CDD" id="cd03426">
    <property type="entry name" value="NUDIX_CoAse_Nudt7"/>
    <property type="match status" value="1"/>
</dbReference>
<evidence type="ECO:0000256" key="4">
    <source>
        <dbReference type="ARBA" id="ARBA00022801"/>
    </source>
</evidence>
<keyword evidence="4" id="KW-0378">Hydrolase</keyword>
<dbReference type="InterPro" id="IPR000086">
    <property type="entry name" value="NUDIX_hydrolase_dom"/>
</dbReference>
<dbReference type="Proteomes" id="UP000295188">
    <property type="component" value="Unassembled WGS sequence"/>
</dbReference>
<evidence type="ECO:0000256" key="6">
    <source>
        <dbReference type="ARBA" id="ARBA00023211"/>
    </source>
</evidence>
<dbReference type="InterPro" id="IPR015797">
    <property type="entry name" value="NUDIX_hydrolase-like_dom_sf"/>
</dbReference>
<protein>
    <submittedName>
        <fullName evidence="8">NUDIX domain-containing protein</fullName>
    </submittedName>
</protein>
<keyword evidence="6" id="KW-0464">Manganese</keyword>
<proteinExistence type="predicted"/>
<dbReference type="RefSeq" id="WP_132550512.1">
    <property type="nucleotide sequence ID" value="NZ_SMAA01000013.1"/>
</dbReference>
<comment type="cofactor">
    <cofactor evidence="1">
        <name>Mn(2+)</name>
        <dbReference type="ChEBI" id="CHEBI:29035"/>
    </cofactor>
</comment>
<keyword evidence="3" id="KW-0479">Metal-binding</keyword>
<evidence type="ECO:0000256" key="2">
    <source>
        <dbReference type="ARBA" id="ARBA00001946"/>
    </source>
</evidence>
<dbReference type="InterPro" id="IPR045121">
    <property type="entry name" value="CoAse"/>
</dbReference>
<dbReference type="EMBL" id="SMAA01000013">
    <property type="protein sequence ID" value="TCS77782.1"/>
    <property type="molecule type" value="Genomic_DNA"/>
</dbReference>
<reference evidence="8 9" key="1">
    <citation type="submission" date="2019-03" db="EMBL/GenBank/DDBJ databases">
        <title>Genomic Encyclopedia of Type Strains, Phase IV (KMG-IV): sequencing the most valuable type-strain genomes for metagenomic binning, comparative biology and taxonomic classification.</title>
        <authorList>
            <person name="Goeker M."/>
        </authorList>
    </citation>
    <scope>NUCLEOTIDE SEQUENCE [LARGE SCALE GENOMIC DNA]</scope>
    <source>
        <strain evidence="8 9">DSM 20467</strain>
    </source>
</reference>
<dbReference type="GO" id="GO:0046872">
    <property type="term" value="F:metal ion binding"/>
    <property type="evidence" value="ECO:0007669"/>
    <property type="project" value="UniProtKB-KW"/>
</dbReference>
<dbReference type="PANTHER" id="PTHR12992:SF11">
    <property type="entry name" value="MITOCHONDRIAL COENZYME A DIPHOSPHATASE NUDT8"/>
    <property type="match status" value="1"/>
</dbReference>
<comment type="cofactor">
    <cofactor evidence="2">
        <name>Mg(2+)</name>
        <dbReference type="ChEBI" id="CHEBI:18420"/>
    </cofactor>
</comment>
<evidence type="ECO:0000256" key="1">
    <source>
        <dbReference type="ARBA" id="ARBA00001936"/>
    </source>
</evidence>